<sequence>MLMNVAVIRICHLLEKLQSQFLKFGVKICGCNGLSYTLNYAGNSNFFNFIYMVNLIMVF</sequence>
<organism evidence="1 2">
    <name type="scientific">Nelumbo nucifera</name>
    <name type="common">Sacred lotus</name>
    <dbReference type="NCBI Taxonomy" id="4432"/>
    <lineage>
        <taxon>Eukaryota</taxon>
        <taxon>Viridiplantae</taxon>
        <taxon>Streptophyta</taxon>
        <taxon>Embryophyta</taxon>
        <taxon>Tracheophyta</taxon>
        <taxon>Spermatophyta</taxon>
        <taxon>Magnoliopsida</taxon>
        <taxon>Proteales</taxon>
        <taxon>Nelumbonaceae</taxon>
        <taxon>Nelumbo</taxon>
    </lineage>
</organism>
<dbReference type="AlphaFoldDB" id="A0A822YML6"/>
<name>A0A822YML6_NELNU</name>
<proteinExistence type="predicted"/>
<dbReference type="Proteomes" id="UP000607653">
    <property type="component" value="Unassembled WGS sequence"/>
</dbReference>
<gene>
    <name evidence="1" type="ORF">HUJ06_010997</name>
</gene>
<evidence type="ECO:0000313" key="1">
    <source>
        <dbReference type="EMBL" id="DAD32146.1"/>
    </source>
</evidence>
<keyword evidence="2" id="KW-1185">Reference proteome</keyword>
<reference evidence="1 2" key="1">
    <citation type="journal article" date="2020" name="Mol. Biol. Evol.">
        <title>Distinct Expression and Methylation Patterns for Genes with Different Fates following a Single Whole-Genome Duplication in Flowering Plants.</title>
        <authorList>
            <person name="Shi T."/>
            <person name="Rahmani R.S."/>
            <person name="Gugger P.F."/>
            <person name="Wang M."/>
            <person name="Li H."/>
            <person name="Zhang Y."/>
            <person name="Li Z."/>
            <person name="Wang Q."/>
            <person name="Van de Peer Y."/>
            <person name="Marchal K."/>
            <person name="Chen J."/>
        </authorList>
    </citation>
    <scope>NUCLEOTIDE SEQUENCE [LARGE SCALE GENOMIC DNA]</scope>
    <source>
        <tissue evidence="1">Leaf</tissue>
    </source>
</reference>
<evidence type="ECO:0000313" key="2">
    <source>
        <dbReference type="Proteomes" id="UP000607653"/>
    </source>
</evidence>
<dbReference type="EMBL" id="DUZY01000003">
    <property type="protein sequence ID" value="DAD32146.1"/>
    <property type="molecule type" value="Genomic_DNA"/>
</dbReference>
<comment type="caution">
    <text evidence="1">The sequence shown here is derived from an EMBL/GenBank/DDBJ whole genome shotgun (WGS) entry which is preliminary data.</text>
</comment>
<protein>
    <submittedName>
        <fullName evidence="1">Uncharacterized protein</fullName>
    </submittedName>
</protein>
<accession>A0A822YML6</accession>